<dbReference type="InterPro" id="IPR003265">
    <property type="entry name" value="HhH-GPD_domain"/>
</dbReference>
<evidence type="ECO:0000256" key="6">
    <source>
        <dbReference type="ARBA" id="ARBA00023004"/>
    </source>
</evidence>
<dbReference type="PANTHER" id="PTHR10359:SF18">
    <property type="entry name" value="ENDONUCLEASE III"/>
    <property type="match status" value="1"/>
</dbReference>
<keyword evidence="10 12" id="KW-0456">Lyase</keyword>
<dbReference type="GO" id="GO:0046872">
    <property type="term" value="F:metal ion binding"/>
    <property type="evidence" value="ECO:0007669"/>
    <property type="project" value="UniProtKB-KW"/>
</dbReference>
<feature type="binding site" evidence="12">
    <location>
        <position position="199"/>
    </location>
    <ligand>
        <name>[4Fe-4S] cluster</name>
        <dbReference type="ChEBI" id="CHEBI:49883"/>
    </ligand>
</feature>
<dbReference type="CDD" id="cd00056">
    <property type="entry name" value="ENDO3c"/>
    <property type="match status" value="1"/>
</dbReference>
<dbReference type="Pfam" id="PF00730">
    <property type="entry name" value="HhH-GPD"/>
    <property type="match status" value="1"/>
</dbReference>
<feature type="binding site" evidence="12">
    <location>
        <position position="192"/>
    </location>
    <ligand>
        <name>[4Fe-4S] cluster</name>
        <dbReference type="ChEBI" id="CHEBI:49883"/>
    </ligand>
</feature>
<keyword evidence="8 12" id="KW-0238">DNA-binding</keyword>
<dbReference type="InterPro" id="IPR011257">
    <property type="entry name" value="DNA_glycosylase"/>
</dbReference>
<dbReference type="FunFam" id="1.10.340.30:FF:000001">
    <property type="entry name" value="Endonuclease III"/>
    <property type="match status" value="1"/>
</dbReference>
<dbReference type="EMBL" id="DSGB01000005">
    <property type="protein sequence ID" value="HER96255.1"/>
    <property type="molecule type" value="Genomic_DNA"/>
</dbReference>
<keyword evidence="6 12" id="KW-0408">Iron</keyword>
<evidence type="ECO:0000313" key="14">
    <source>
        <dbReference type="EMBL" id="HER96255.1"/>
    </source>
</evidence>
<dbReference type="GO" id="GO:0019104">
    <property type="term" value="F:DNA N-glycosylase activity"/>
    <property type="evidence" value="ECO:0007669"/>
    <property type="project" value="UniProtKB-UniRule"/>
</dbReference>
<dbReference type="GO" id="GO:0003677">
    <property type="term" value="F:DNA binding"/>
    <property type="evidence" value="ECO:0007669"/>
    <property type="project" value="UniProtKB-UniRule"/>
</dbReference>
<evidence type="ECO:0000256" key="4">
    <source>
        <dbReference type="ARBA" id="ARBA00022763"/>
    </source>
</evidence>
<dbReference type="HAMAP" id="MF_00942">
    <property type="entry name" value="Nth"/>
    <property type="match status" value="1"/>
</dbReference>
<dbReference type="AlphaFoldDB" id="A0A7V2B0W7"/>
<comment type="function">
    <text evidence="12">DNA repair enzyme that has both DNA N-glycosylase activity and AP-lyase activity. The DNA N-glycosylase activity releases various damaged pyrimidines from DNA by cleaving the N-glycosidic bond, leaving an AP (apurinic/apyrimidinic) site. The AP-lyase activity cleaves the phosphodiester bond 3' to the AP site by a beta-elimination, leaving a 3'-terminal unsaturated sugar and a product with a terminal 5'-phosphate.</text>
</comment>
<gene>
    <name evidence="12 14" type="primary">nth</name>
    <name evidence="14" type="ORF">ENO59_07030</name>
</gene>
<dbReference type="NCBIfam" id="TIGR01083">
    <property type="entry name" value="nth"/>
    <property type="match status" value="1"/>
</dbReference>
<feature type="binding site" evidence="12">
    <location>
        <position position="202"/>
    </location>
    <ligand>
        <name>[4Fe-4S] cluster</name>
        <dbReference type="ChEBI" id="CHEBI:49883"/>
    </ligand>
</feature>
<evidence type="ECO:0000256" key="2">
    <source>
        <dbReference type="ARBA" id="ARBA00022485"/>
    </source>
</evidence>
<evidence type="ECO:0000256" key="5">
    <source>
        <dbReference type="ARBA" id="ARBA00022801"/>
    </source>
</evidence>
<dbReference type="InterPro" id="IPR004035">
    <property type="entry name" value="Endouclease-III_FeS-bd_BS"/>
</dbReference>
<dbReference type="Gene3D" id="1.10.1670.10">
    <property type="entry name" value="Helix-hairpin-Helix base-excision DNA repair enzymes (C-terminal)"/>
    <property type="match status" value="1"/>
</dbReference>
<dbReference type="SUPFAM" id="SSF48150">
    <property type="entry name" value="DNA-glycosylase"/>
    <property type="match status" value="1"/>
</dbReference>
<evidence type="ECO:0000256" key="11">
    <source>
        <dbReference type="ARBA" id="ARBA00023295"/>
    </source>
</evidence>
<dbReference type="PIRSF" id="PIRSF001435">
    <property type="entry name" value="Nth"/>
    <property type="match status" value="1"/>
</dbReference>
<dbReference type="FunFam" id="1.10.1670.10:FF:000001">
    <property type="entry name" value="Endonuclease III"/>
    <property type="match status" value="1"/>
</dbReference>
<keyword evidence="14" id="KW-0540">Nuclease</keyword>
<dbReference type="SMART" id="SM00478">
    <property type="entry name" value="ENDO3c"/>
    <property type="match status" value="1"/>
</dbReference>
<feature type="binding site" evidence="12">
    <location>
        <position position="208"/>
    </location>
    <ligand>
        <name>[4Fe-4S] cluster</name>
        <dbReference type="ChEBI" id="CHEBI:49883"/>
    </ligand>
</feature>
<keyword evidence="5 12" id="KW-0378">Hydrolase</keyword>
<dbReference type="PROSITE" id="PS00764">
    <property type="entry name" value="ENDONUCLEASE_III_1"/>
    <property type="match status" value="1"/>
</dbReference>
<dbReference type="EC" id="4.2.99.18" evidence="12"/>
<sequence>MPAEEAQTRVYALLERLRAAYPKATTELQWSNPFTLLVVTVLSAQTTDKKVNEISPELFRRYPTAEALAQAQPEELEPLLRPLGYFRQKARTLVKLARQLVEQHHGEVPRSMESLTALPGVGRKTAAIVLGTAFGLQEGIAVDTHVSRVAQRLGLSTHQAPEKIEQDLMALIPREAWTWFGHALVLHGRYVCLARRPRCSRCVIADLCPRIGVTAAA</sequence>
<dbReference type="GO" id="GO:0051539">
    <property type="term" value="F:4 iron, 4 sulfur cluster binding"/>
    <property type="evidence" value="ECO:0007669"/>
    <property type="project" value="UniProtKB-UniRule"/>
</dbReference>
<keyword evidence="14" id="KW-0255">Endonuclease</keyword>
<dbReference type="GO" id="GO:0006285">
    <property type="term" value="P:base-excision repair, AP site formation"/>
    <property type="evidence" value="ECO:0007669"/>
    <property type="project" value="TreeGrafter"/>
</dbReference>
<keyword evidence="3 12" id="KW-0479">Metal-binding</keyword>
<name>A0A7V2B0W7_RHOMR</name>
<comment type="similarity">
    <text evidence="1 12">Belongs to the Nth/MutY family.</text>
</comment>
<evidence type="ECO:0000256" key="8">
    <source>
        <dbReference type="ARBA" id="ARBA00023125"/>
    </source>
</evidence>
<evidence type="ECO:0000256" key="9">
    <source>
        <dbReference type="ARBA" id="ARBA00023204"/>
    </source>
</evidence>
<keyword evidence="11 12" id="KW-0326">Glycosidase</keyword>
<dbReference type="SMART" id="SM00525">
    <property type="entry name" value="FES"/>
    <property type="match status" value="1"/>
</dbReference>
<dbReference type="PANTHER" id="PTHR10359">
    <property type="entry name" value="A/G-SPECIFIC ADENINE GLYCOSYLASE/ENDONUCLEASE III"/>
    <property type="match status" value="1"/>
</dbReference>
<dbReference type="InterPro" id="IPR003651">
    <property type="entry name" value="Endonuclease3_FeS-loop_motif"/>
</dbReference>
<reference evidence="14" key="1">
    <citation type="journal article" date="2020" name="mSystems">
        <title>Genome- and Community-Level Interaction Insights into Carbon Utilization and Element Cycling Functions of Hydrothermarchaeota in Hydrothermal Sediment.</title>
        <authorList>
            <person name="Zhou Z."/>
            <person name="Liu Y."/>
            <person name="Xu W."/>
            <person name="Pan J."/>
            <person name="Luo Z.H."/>
            <person name="Li M."/>
        </authorList>
    </citation>
    <scope>NUCLEOTIDE SEQUENCE [LARGE SCALE GENOMIC DNA]</scope>
    <source>
        <strain evidence="14">SpSt-143</strain>
    </source>
</reference>
<evidence type="ECO:0000259" key="13">
    <source>
        <dbReference type="SMART" id="SM00478"/>
    </source>
</evidence>
<keyword evidence="7 12" id="KW-0411">Iron-sulfur</keyword>
<dbReference type="InterPro" id="IPR004036">
    <property type="entry name" value="Endonuclease-III-like_CS2"/>
</dbReference>
<evidence type="ECO:0000256" key="12">
    <source>
        <dbReference type="HAMAP-Rule" id="MF_00942"/>
    </source>
</evidence>
<dbReference type="GO" id="GO:0140078">
    <property type="term" value="F:class I DNA-(apurinic or apyrimidinic site) endonuclease activity"/>
    <property type="evidence" value="ECO:0007669"/>
    <property type="project" value="UniProtKB-EC"/>
</dbReference>
<evidence type="ECO:0000256" key="1">
    <source>
        <dbReference type="ARBA" id="ARBA00008343"/>
    </source>
</evidence>
<organism evidence="14">
    <name type="scientific">Rhodothermus marinus</name>
    <name type="common">Rhodothermus obamensis</name>
    <dbReference type="NCBI Taxonomy" id="29549"/>
    <lineage>
        <taxon>Bacteria</taxon>
        <taxon>Pseudomonadati</taxon>
        <taxon>Rhodothermota</taxon>
        <taxon>Rhodothermia</taxon>
        <taxon>Rhodothermales</taxon>
        <taxon>Rhodothermaceae</taxon>
        <taxon>Rhodothermus</taxon>
    </lineage>
</organism>
<dbReference type="Gene3D" id="1.10.340.30">
    <property type="entry name" value="Hypothetical protein, domain 2"/>
    <property type="match status" value="1"/>
</dbReference>
<dbReference type="InterPro" id="IPR000445">
    <property type="entry name" value="HhH_motif"/>
</dbReference>
<evidence type="ECO:0000256" key="10">
    <source>
        <dbReference type="ARBA" id="ARBA00023239"/>
    </source>
</evidence>
<comment type="caution">
    <text evidence="14">The sequence shown here is derived from an EMBL/GenBank/DDBJ whole genome shotgun (WGS) entry which is preliminary data.</text>
</comment>
<dbReference type="InterPro" id="IPR023170">
    <property type="entry name" value="HhH_base_excis_C"/>
</dbReference>
<keyword evidence="2 12" id="KW-0004">4Fe-4S</keyword>
<accession>A0A7V2B0W7</accession>
<keyword evidence="9 12" id="KW-0234">DNA repair</keyword>
<keyword evidence="4 12" id="KW-0227">DNA damage</keyword>
<comment type="cofactor">
    <cofactor evidence="12">
        <name>[4Fe-4S] cluster</name>
        <dbReference type="ChEBI" id="CHEBI:49883"/>
    </cofactor>
    <text evidence="12">Binds 1 [4Fe-4S] cluster.</text>
</comment>
<dbReference type="InterPro" id="IPR005759">
    <property type="entry name" value="Nth"/>
</dbReference>
<evidence type="ECO:0000256" key="3">
    <source>
        <dbReference type="ARBA" id="ARBA00022723"/>
    </source>
</evidence>
<dbReference type="Pfam" id="PF00633">
    <property type="entry name" value="HHH"/>
    <property type="match status" value="1"/>
</dbReference>
<proteinExistence type="inferred from homology"/>
<protein>
    <recommendedName>
        <fullName evidence="12">Endonuclease III</fullName>
        <ecNumber evidence="12">4.2.99.18</ecNumber>
    </recommendedName>
    <alternativeName>
        <fullName evidence="12">DNA-(apurinic or apyrimidinic site) lyase</fullName>
    </alternativeName>
</protein>
<dbReference type="Pfam" id="PF10576">
    <property type="entry name" value="EndIII_4Fe-2S"/>
    <property type="match status" value="1"/>
</dbReference>
<feature type="domain" description="HhH-GPD" evidence="13">
    <location>
        <begin position="42"/>
        <end position="190"/>
    </location>
</feature>
<comment type="catalytic activity">
    <reaction evidence="12">
        <text>2'-deoxyribonucleotide-(2'-deoxyribose 5'-phosphate)-2'-deoxyribonucleotide-DNA = a 3'-end 2'-deoxyribonucleotide-(2,3-dehydro-2,3-deoxyribose 5'-phosphate)-DNA + a 5'-end 5'-phospho-2'-deoxyribonucleoside-DNA + H(+)</text>
        <dbReference type="Rhea" id="RHEA:66592"/>
        <dbReference type="Rhea" id="RHEA-COMP:13180"/>
        <dbReference type="Rhea" id="RHEA-COMP:16897"/>
        <dbReference type="Rhea" id="RHEA-COMP:17067"/>
        <dbReference type="ChEBI" id="CHEBI:15378"/>
        <dbReference type="ChEBI" id="CHEBI:136412"/>
        <dbReference type="ChEBI" id="CHEBI:157695"/>
        <dbReference type="ChEBI" id="CHEBI:167181"/>
        <dbReference type="EC" id="4.2.99.18"/>
    </reaction>
</comment>
<evidence type="ECO:0000256" key="7">
    <source>
        <dbReference type="ARBA" id="ARBA00023014"/>
    </source>
</evidence>
<dbReference type="PROSITE" id="PS01155">
    <property type="entry name" value="ENDONUCLEASE_III_2"/>
    <property type="match status" value="1"/>
</dbReference>